<dbReference type="AlphaFoldDB" id="A0A418SGJ4"/>
<evidence type="ECO:0008006" key="3">
    <source>
        <dbReference type="Google" id="ProtNLM"/>
    </source>
</evidence>
<reference evidence="1 2" key="1">
    <citation type="submission" date="2020-08" db="EMBL/GenBank/DDBJ databases">
        <title>Genome sequence of Rhodobacteraceae bacterium Lw-13e.</title>
        <authorList>
            <person name="Poehlein A."/>
            <person name="Wolter L."/>
            <person name="Daniel R."/>
            <person name="Brinkhoff T."/>
        </authorList>
    </citation>
    <scope>NUCLEOTIDE SEQUENCE [LARGE SCALE GENOMIC DNA]</scope>
    <source>
        <strain evidence="1 2">Lw-13e</strain>
    </source>
</reference>
<protein>
    <recommendedName>
        <fullName evidence="3">Invasion associated locus B (IalB) protein</fullName>
    </recommendedName>
</protein>
<keyword evidence="2" id="KW-1185">Reference proteome</keyword>
<accession>A0A418SGJ4</accession>
<dbReference type="EMBL" id="CP060436">
    <property type="protein sequence ID" value="QPM91651.1"/>
    <property type="molecule type" value="Genomic_DNA"/>
</dbReference>
<dbReference type="Pfam" id="PF06776">
    <property type="entry name" value="IalB"/>
    <property type="match status" value="1"/>
</dbReference>
<evidence type="ECO:0000313" key="2">
    <source>
        <dbReference type="Proteomes" id="UP000283786"/>
    </source>
</evidence>
<gene>
    <name evidence="1" type="ORF">PSAL_029060</name>
</gene>
<evidence type="ECO:0000313" key="1">
    <source>
        <dbReference type="EMBL" id="QPM91651.1"/>
    </source>
</evidence>
<name>A0A418SGJ4_9RHOB</name>
<dbReference type="InterPro" id="IPR038696">
    <property type="entry name" value="IalB_sf"/>
</dbReference>
<dbReference type="Gene3D" id="2.60.40.1880">
    <property type="entry name" value="Invasion associated locus B (IalB) protein"/>
    <property type="match status" value="1"/>
</dbReference>
<proteinExistence type="predicted"/>
<organism evidence="1 2">
    <name type="scientific">Pseudooceanicola algae</name>
    <dbReference type="NCBI Taxonomy" id="1537215"/>
    <lineage>
        <taxon>Bacteria</taxon>
        <taxon>Pseudomonadati</taxon>
        <taxon>Pseudomonadota</taxon>
        <taxon>Alphaproteobacteria</taxon>
        <taxon>Rhodobacterales</taxon>
        <taxon>Paracoccaceae</taxon>
        <taxon>Pseudooceanicola</taxon>
    </lineage>
</organism>
<dbReference type="Proteomes" id="UP000283786">
    <property type="component" value="Chromosome"/>
</dbReference>
<dbReference type="InterPro" id="IPR010642">
    <property type="entry name" value="Invasion_prot_B"/>
</dbReference>
<dbReference type="KEGG" id="palw:PSAL_029060"/>
<dbReference type="RefSeq" id="WP_196222791.1">
    <property type="nucleotide sequence ID" value="NZ_CP060436.1"/>
</dbReference>
<sequence length="174" mass="18450">MTSRILGVALAVLAVAGSQAMAQTVSENQVAVMTDWSVFEEPDPKECWAVSQPKETVNTRNGQVVSVRRSEIRLMAFFRPGAELAGQVAFTGGYPFADGSTVSMAVDNKTFELYTQGEWAWPANAGDDASILAALKAGTDAVLTARSGRGTVTKDTFSLMGFTAAVEDSASRCK</sequence>